<dbReference type="PANTHER" id="PTHR13356:SF0">
    <property type="entry name" value="SOSS COMPLEX SUBUNIT B HOMOLOG"/>
    <property type="match status" value="1"/>
</dbReference>
<dbReference type="InterPro" id="IPR012340">
    <property type="entry name" value="NA-bd_OB-fold"/>
</dbReference>
<dbReference type="SUPFAM" id="SSF50249">
    <property type="entry name" value="Nucleic acid-binding proteins"/>
    <property type="match status" value="1"/>
</dbReference>
<evidence type="ECO:0000256" key="1">
    <source>
        <dbReference type="ARBA" id="ARBA00023125"/>
    </source>
</evidence>
<reference evidence="3 4" key="1">
    <citation type="submission" date="2016-07" db="EMBL/GenBank/DDBJ databases">
        <title>Pervasive Adenine N6-methylation of Active Genes in Fungi.</title>
        <authorList>
            <consortium name="DOE Joint Genome Institute"/>
            <person name="Mondo S.J."/>
            <person name="Dannebaum R.O."/>
            <person name="Kuo R.C."/>
            <person name="Labutti K."/>
            <person name="Haridas S."/>
            <person name="Kuo A."/>
            <person name="Salamov A."/>
            <person name="Ahrendt S.R."/>
            <person name="Lipzen A."/>
            <person name="Sullivan W."/>
            <person name="Andreopoulos W.B."/>
            <person name="Clum A."/>
            <person name="Lindquist E."/>
            <person name="Daum C."/>
            <person name="Ramamoorthy G.K."/>
            <person name="Gryganskyi A."/>
            <person name="Culley D."/>
            <person name="Magnuson J.K."/>
            <person name="James T.Y."/>
            <person name="O'Malley M.A."/>
            <person name="Stajich J.E."/>
            <person name="Spatafora J.W."/>
            <person name="Visel A."/>
            <person name="Grigoriev I.V."/>
        </authorList>
    </citation>
    <scope>NUCLEOTIDE SEQUENCE [LARGE SCALE GENOMIC DNA]</scope>
    <source>
        <strain evidence="3 4">NRRL 1336</strain>
    </source>
</reference>
<sequence length="289" mass="32007">MSSSNTQTTEQHMLLKNIRPKMRQLDIKVIVLQQEGEPVNTRDISIVKFMVADATGVMQLNVWGEPADYIRSGDILRITGVESRYRLGQHHLATTRQGKIQRLGQDTFSFAEGPNFSEPEQGANIPSSKITGQAVGPNVNQPPSSKHHQQQQTYTNNAYPATAGPSLSSAKLTSMNNRLPATSGTTRQSYMNNNGPQHSNQHHSWQHRNHGDGWQGDGGVIREMGRSMGRGPGNGEEYRRSGNSAMEGTGTHRDPRKRNFDNPSTSILTKNNGDSRATRQKVSYNEFTP</sequence>
<gene>
    <name evidence="3" type="ORF">BCR42DRAFT_405769</name>
</gene>
<evidence type="ECO:0000313" key="3">
    <source>
        <dbReference type="EMBL" id="ORZ22239.1"/>
    </source>
</evidence>
<dbReference type="GO" id="GO:0010212">
    <property type="term" value="P:response to ionizing radiation"/>
    <property type="evidence" value="ECO:0007669"/>
    <property type="project" value="TreeGrafter"/>
</dbReference>
<dbReference type="PANTHER" id="PTHR13356">
    <property type="entry name" value="OB FOLD NUCLEIC ACID BINDING PROTEIN-RELATED"/>
    <property type="match status" value="1"/>
</dbReference>
<dbReference type="Proteomes" id="UP000193560">
    <property type="component" value="Unassembled WGS sequence"/>
</dbReference>
<feature type="region of interest" description="Disordered" evidence="2">
    <location>
        <begin position="116"/>
        <end position="289"/>
    </location>
</feature>
<dbReference type="GO" id="GO:0044818">
    <property type="term" value="P:mitotic G2/M transition checkpoint"/>
    <property type="evidence" value="ECO:0007669"/>
    <property type="project" value="TreeGrafter"/>
</dbReference>
<protein>
    <recommendedName>
        <fullName evidence="5">OB domain-containing protein</fullName>
    </recommendedName>
</protein>
<dbReference type="Gene3D" id="2.40.50.140">
    <property type="entry name" value="Nucleic acid-binding proteins"/>
    <property type="match status" value="1"/>
</dbReference>
<feature type="compositionally biased region" description="Polar residues" evidence="2">
    <location>
        <begin position="261"/>
        <end position="289"/>
    </location>
</feature>
<proteinExistence type="predicted"/>
<evidence type="ECO:0000256" key="2">
    <source>
        <dbReference type="SAM" id="MobiDB-lite"/>
    </source>
</evidence>
<evidence type="ECO:0000313" key="4">
    <source>
        <dbReference type="Proteomes" id="UP000193560"/>
    </source>
</evidence>
<organism evidence="3 4">
    <name type="scientific">Absidia repens</name>
    <dbReference type="NCBI Taxonomy" id="90262"/>
    <lineage>
        <taxon>Eukaryota</taxon>
        <taxon>Fungi</taxon>
        <taxon>Fungi incertae sedis</taxon>
        <taxon>Mucoromycota</taxon>
        <taxon>Mucoromycotina</taxon>
        <taxon>Mucoromycetes</taxon>
        <taxon>Mucorales</taxon>
        <taxon>Cunninghamellaceae</taxon>
        <taxon>Absidia</taxon>
    </lineage>
</organism>
<comment type="caution">
    <text evidence="3">The sequence shown here is derived from an EMBL/GenBank/DDBJ whole genome shotgun (WGS) entry which is preliminary data.</text>
</comment>
<feature type="compositionally biased region" description="Basic and acidic residues" evidence="2">
    <location>
        <begin position="250"/>
        <end position="260"/>
    </location>
</feature>
<dbReference type="InterPro" id="IPR051231">
    <property type="entry name" value="SOSS-B"/>
</dbReference>
<dbReference type="AlphaFoldDB" id="A0A1X2ITW9"/>
<dbReference type="OrthoDB" id="295715at2759"/>
<dbReference type="EMBL" id="MCGE01000004">
    <property type="protein sequence ID" value="ORZ22239.1"/>
    <property type="molecule type" value="Genomic_DNA"/>
</dbReference>
<name>A0A1X2ITW9_9FUNG</name>
<evidence type="ECO:0008006" key="5">
    <source>
        <dbReference type="Google" id="ProtNLM"/>
    </source>
</evidence>
<dbReference type="GO" id="GO:0003677">
    <property type="term" value="F:DNA binding"/>
    <property type="evidence" value="ECO:0007669"/>
    <property type="project" value="UniProtKB-KW"/>
</dbReference>
<accession>A0A1X2ITW9</accession>
<keyword evidence="4" id="KW-1185">Reference proteome</keyword>
<keyword evidence="1" id="KW-0238">DNA-binding</keyword>
<dbReference type="STRING" id="90262.A0A1X2ITW9"/>
<dbReference type="GO" id="GO:0000724">
    <property type="term" value="P:double-strand break repair via homologous recombination"/>
    <property type="evidence" value="ECO:0007669"/>
    <property type="project" value="TreeGrafter"/>
</dbReference>
<dbReference type="GO" id="GO:0070876">
    <property type="term" value="C:SOSS complex"/>
    <property type="evidence" value="ECO:0007669"/>
    <property type="project" value="TreeGrafter"/>
</dbReference>
<feature type="compositionally biased region" description="Polar residues" evidence="2">
    <location>
        <begin position="153"/>
        <end position="199"/>
    </location>
</feature>